<evidence type="ECO:0000313" key="4">
    <source>
        <dbReference type="Proteomes" id="UP000219338"/>
    </source>
</evidence>
<evidence type="ECO:0000259" key="2">
    <source>
        <dbReference type="PROSITE" id="PS50878"/>
    </source>
</evidence>
<dbReference type="Gene3D" id="3.10.10.10">
    <property type="entry name" value="HIV Type 1 Reverse Transcriptase, subunit A, domain 1"/>
    <property type="match status" value="1"/>
</dbReference>
<dbReference type="Gene3D" id="2.40.70.10">
    <property type="entry name" value="Acid Proteases"/>
    <property type="match status" value="1"/>
</dbReference>
<dbReference type="InterPro" id="IPR053134">
    <property type="entry name" value="RNA-dir_DNA_polymerase"/>
</dbReference>
<dbReference type="PROSITE" id="PS50878">
    <property type="entry name" value="RT_POL"/>
    <property type="match status" value="1"/>
</dbReference>
<name>A0A284REQ0_ARMOS</name>
<dbReference type="Proteomes" id="UP000219338">
    <property type="component" value="Unassembled WGS sequence"/>
</dbReference>
<dbReference type="PANTHER" id="PTHR24559">
    <property type="entry name" value="TRANSPOSON TY3-I GAG-POL POLYPROTEIN"/>
    <property type="match status" value="1"/>
</dbReference>
<dbReference type="InterPro" id="IPR043128">
    <property type="entry name" value="Rev_trsase/Diguanyl_cyclase"/>
</dbReference>
<dbReference type="AlphaFoldDB" id="A0A284REQ0"/>
<evidence type="ECO:0000313" key="3">
    <source>
        <dbReference type="EMBL" id="SJL07232.1"/>
    </source>
</evidence>
<organism evidence="3 4">
    <name type="scientific">Armillaria ostoyae</name>
    <name type="common">Armillaria root rot fungus</name>
    <dbReference type="NCBI Taxonomy" id="47428"/>
    <lineage>
        <taxon>Eukaryota</taxon>
        <taxon>Fungi</taxon>
        <taxon>Dikarya</taxon>
        <taxon>Basidiomycota</taxon>
        <taxon>Agaricomycotina</taxon>
        <taxon>Agaricomycetes</taxon>
        <taxon>Agaricomycetidae</taxon>
        <taxon>Agaricales</taxon>
        <taxon>Marasmiineae</taxon>
        <taxon>Physalacriaceae</taxon>
        <taxon>Armillaria</taxon>
    </lineage>
</organism>
<gene>
    <name evidence="3" type="ORF">ARMOST_10575</name>
</gene>
<dbReference type="CDD" id="cd00303">
    <property type="entry name" value="retropepsin_like"/>
    <property type="match status" value="1"/>
</dbReference>
<dbReference type="STRING" id="47428.A0A284REQ0"/>
<dbReference type="SUPFAM" id="SSF56672">
    <property type="entry name" value="DNA/RNA polymerases"/>
    <property type="match status" value="1"/>
</dbReference>
<evidence type="ECO:0000256" key="1">
    <source>
        <dbReference type="SAM" id="MobiDB-lite"/>
    </source>
</evidence>
<dbReference type="InterPro" id="IPR000477">
    <property type="entry name" value="RT_dom"/>
</dbReference>
<proteinExistence type="predicted"/>
<dbReference type="PANTHER" id="PTHR24559:SF440">
    <property type="entry name" value="RIBONUCLEASE H"/>
    <property type="match status" value="1"/>
</dbReference>
<dbReference type="CDD" id="cd01647">
    <property type="entry name" value="RT_LTR"/>
    <property type="match status" value="1"/>
</dbReference>
<reference evidence="4" key="1">
    <citation type="journal article" date="2017" name="Nat. Ecol. Evol.">
        <title>Genome expansion and lineage-specific genetic innovations in the forest pathogenic fungi Armillaria.</title>
        <authorList>
            <person name="Sipos G."/>
            <person name="Prasanna A.N."/>
            <person name="Walter M.C."/>
            <person name="O'Connor E."/>
            <person name="Balint B."/>
            <person name="Krizsan K."/>
            <person name="Kiss B."/>
            <person name="Hess J."/>
            <person name="Varga T."/>
            <person name="Slot J."/>
            <person name="Riley R."/>
            <person name="Boka B."/>
            <person name="Rigling D."/>
            <person name="Barry K."/>
            <person name="Lee J."/>
            <person name="Mihaltcheva S."/>
            <person name="LaButti K."/>
            <person name="Lipzen A."/>
            <person name="Waldron R."/>
            <person name="Moloney N.M."/>
            <person name="Sperisen C."/>
            <person name="Kredics L."/>
            <person name="Vagvoelgyi C."/>
            <person name="Patrignani A."/>
            <person name="Fitzpatrick D."/>
            <person name="Nagy I."/>
            <person name="Doyle S."/>
            <person name="Anderson J.B."/>
            <person name="Grigoriev I.V."/>
            <person name="Gueldener U."/>
            <person name="Muensterkoetter M."/>
            <person name="Nagy L.G."/>
        </authorList>
    </citation>
    <scope>NUCLEOTIDE SEQUENCE [LARGE SCALE GENOMIC DNA]</scope>
    <source>
        <strain evidence="4">C18/9</strain>
    </source>
</reference>
<dbReference type="InterPro" id="IPR021109">
    <property type="entry name" value="Peptidase_aspartic_dom_sf"/>
</dbReference>
<feature type="domain" description="Reverse transcriptase" evidence="2">
    <location>
        <begin position="384"/>
        <end position="581"/>
    </location>
</feature>
<dbReference type="EMBL" id="FUEG01000008">
    <property type="protein sequence ID" value="SJL07232.1"/>
    <property type="molecule type" value="Genomic_DNA"/>
</dbReference>
<dbReference type="Gene3D" id="3.30.70.270">
    <property type="match status" value="1"/>
</dbReference>
<dbReference type="Pfam" id="PF00078">
    <property type="entry name" value="RVT_1"/>
    <property type="match status" value="1"/>
</dbReference>
<keyword evidence="4" id="KW-1185">Reference proteome</keyword>
<sequence length="581" mass="66795">MEVLISVRYKEWKKHIVMMNQEQQQKQGSSGMTTGSANKKTVTSTTYGSQGQAMDIDDREAVKHVPLVVTPHEWLKPFETEWTWRAIKDTKDESTARATLLNWIHKTQVEKVVDNLLKGLCSSEHFHALEWLNELCKPKRYFICAQNSPSSLLVPVQLETLENSITIPTKALVDSSCTRSSIHHDFVEKYRIPVQNMASPISVYNANGSCNKVGEITAYAELHLKIGDHSERIDLAIINLGSKKIFLGYDWLVCYNPVINWTMGKITFAHCHCTKNPFVLPDADPNDEWELEEGETILAVNFEEAIKICAVHKANELTAKANKGKETKTFKQIVPEFFDKLPAHKPWDHAIELIPNAKNTLDCKVYPLNHVKQEELDKFLNENLATGHIKPSKSPMASPIFFVTKKNGKLHPVQDYCKLNEMTIKNHYPLLLISELMDKLRSAKYFTKLDIHWGYNNVRIKKDNEWKAMFRTNCSLFKPTVMFFGLTNSPAMFQWMINDIFKDLIATSKVTVYLDNILIFSKILEEHQKIVCHVLELLRKHKLFLKAEKCEFEVLETEYLRVIINEGSIQMDPIKVMGITE</sequence>
<dbReference type="InterPro" id="IPR043502">
    <property type="entry name" value="DNA/RNA_pol_sf"/>
</dbReference>
<dbReference type="Pfam" id="PF08284">
    <property type="entry name" value="RVP_2"/>
    <property type="match status" value="1"/>
</dbReference>
<feature type="region of interest" description="Disordered" evidence="1">
    <location>
        <begin position="23"/>
        <end position="50"/>
    </location>
</feature>
<accession>A0A284REQ0</accession>
<dbReference type="OrthoDB" id="3267566at2759"/>
<dbReference type="SUPFAM" id="SSF50630">
    <property type="entry name" value="Acid proteases"/>
    <property type="match status" value="1"/>
</dbReference>
<protein>
    <recommendedName>
        <fullName evidence="2">Reverse transcriptase domain-containing protein</fullName>
    </recommendedName>
</protein>